<dbReference type="Proteomes" id="UP000789595">
    <property type="component" value="Unassembled WGS sequence"/>
</dbReference>
<reference evidence="2" key="1">
    <citation type="submission" date="2021-11" db="EMBL/GenBank/DDBJ databases">
        <authorList>
            <consortium name="Genoscope - CEA"/>
            <person name="William W."/>
        </authorList>
    </citation>
    <scope>NUCLEOTIDE SEQUENCE</scope>
</reference>
<evidence type="ECO:0000313" key="2">
    <source>
        <dbReference type="EMBL" id="CAH0372913.1"/>
    </source>
</evidence>
<accession>A0A8J2SHU2</accession>
<comment type="caution">
    <text evidence="2">The sequence shown here is derived from an EMBL/GenBank/DDBJ whole genome shotgun (WGS) entry which is preliminary data.</text>
</comment>
<name>A0A8J2SHU2_9STRA</name>
<dbReference type="AlphaFoldDB" id="A0A8J2SHU2"/>
<feature type="transmembrane region" description="Helical" evidence="1">
    <location>
        <begin position="275"/>
        <end position="296"/>
    </location>
</feature>
<protein>
    <submittedName>
        <fullName evidence="2">Uncharacterized protein</fullName>
    </submittedName>
</protein>
<feature type="transmembrane region" description="Helical" evidence="1">
    <location>
        <begin position="20"/>
        <end position="42"/>
    </location>
</feature>
<sequence length="333" mass="35572">MLSALHRTYEASPDEKINTAIEVGFAAASAIIIALLVATALMEDAPPGYDAMVDFYAACESHAFPIIGITDTITWLRFSTMDFFGSTVCCCAFRARLEQNKQKTPWFLALACCCLMQFGGTTLVGLLLGQPASWTTSPTACRSLLLAFWLSVSCPLDLFYRMYQHKIIKSMIAIGAALSTGHAVTSWGADKAISAIHPKPRSSVFSTLMAGAFGASGGGLSVHALDLWGERRRGKERSYAAFLFGAVASVSYYLMRNPHGVFEYEPLAPGRARLIIGALSLLSNAAPAVLGGHIAAATPPRVAEAAVRLMLRLPAHCGAAPPRAPSTRATKRD</sequence>
<feature type="transmembrane region" description="Helical" evidence="1">
    <location>
        <begin position="167"/>
        <end position="184"/>
    </location>
</feature>
<proteinExistence type="predicted"/>
<keyword evidence="1" id="KW-1133">Transmembrane helix</keyword>
<keyword evidence="1" id="KW-0472">Membrane</keyword>
<evidence type="ECO:0000256" key="1">
    <source>
        <dbReference type="SAM" id="Phobius"/>
    </source>
</evidence>
<dbReference type="OrthoDB" id="206005at2759"/>
<organism evidence="2 3">
    <name type="scientific">Pelagomonas calceolata</name>
    <dbReference type="NCBI Taxonomy" id="35677"/>
    <lineage>
        <taxon>Eukaryota</taxon>
        <taxon>Sar</taxon>
        <taxon>Stramenopiles</taxon>
        <taxon>Ochrophyta</taxon>
        <taxon>Pelagophyceae</taxon>
        <taxon>Pelagomonadales</taxon>
        <taxon>Pelagomonadaceae</taxon>
        <taxon>Pelagomonas</taxon>
    </lineage>
</organism>
<evidence type="ECO:0000313" key="3">
    <source>
        <dbReference type="Proteomes" id="UP000789595"/>
    </source>
</evidence>
<feature type="transmembrane region" description="Helical" evidence="1">
    <location>
        <begin position="106"/>
        <end position="128"/>
    </location>
</feature>
<feature type="transmembrane region" description="Helical" evidence="1">
    <location>
        <begin position="140"/>
        <end position="160"/>
    </location>
</feature>
<keyword evidence="1" id="KW-0812">Transmembrane</keyword>
<feature type="transmembrane region" description="Helical" evidence="1">
    <location>
        <begin position="237"/>
        <end position="255"/>
    </location>
</feature>
<dbReference type="EMBL" id="CAKKNE010000004">
    <property type="protein sequence ID" value="CAH0372913.1"/>
    <property type="molecule type" value="Genomic_DNA"/>
</dbReference>
<keyword evidence="3" id="KW-1185">Reference proteome</keyword>
<gene>
    <name evidence="2" type="ORF">PECAL_4P00730</name>
</gene>
<feature type="transmembrane region" description="Helical" evidence="1">
    <location>
        <begin position="204"/>
        <end position="225"/>
    </location>
</feature>